<dbReference type="PROSITE" id="PS51740">
    <property type="entry name" value="SPOVT_ABRB"/>
    <property type="match status" value="1"/>
</dbReference>
<comment type="caution">
    <text evidence="3">The sequence shown here is derived from an EMBL/GenBank/DDBJ whole genome shotgun (WGS) entry which is preliminary data.</text>
</comment>
<keyword evidence="4" id="KW-1185">Reference proteome</keyword>
<evidence type="ECO:0000256" key="1">
    <source>
        <dbReference type="SAM" id="MobiDB-lite"/>
    </source>
</evidence>
<gene>
    <name evidence="3" type="ORF">AKJ57_03430</name>
</gene>
<dbReference type="InterPro" id="IPR037914">
    <property type="entry name" value="SpoVT-AbrB_sf"/>
</dbReference>
<evidence type="ECO:0000313" key="4">
    <source>
        <dbReference type="Proteomes" id="UP000070163"/>
    </source>
</evidence>
<name>A0A133U9K5_9EURY</name>
<protein>
    <recommendedName>
        <fullName evidence="2">SpoVT-AbrB domain-containing protein</fullName>
    </recommendedName>
</protein>
<dbReference type="EMBL" id="LHXJ01000034">
    <property type="protein sequence ID" value="KXA90873.1"/>
    <property type="molecule type" value="Genomic_DNA"/>
</dbReference>
<feature type="region of interest" description="Disordered" evidence="1">
    <location>
        <begin position="70"/>
        <end position="94"/>
    </location>
</feature>
<dbReference type="SUPFAM" id="SSF89447">
    <property type="entry name" value="AbrB/MazE/MraZ-like"/>
    <property type="match status" value="1"/>
</dbReference>
<proteinExistence type="predicted"/>
<dbReference type="Pfam" id="PF04014">
    <property type="entry name" value="MazE_antitoxin"/>
    <property type="match status" value="1"/>
</dbReference>
<dbReference type="InterPro" id="IPR007159">
    <property type="entry name" value="SpoVT-AbrB_dom"/>
</dbReference>
<sequence>MVEKMAKNRVDNYGRVLIPKKVRKKAGLKEGEDVEIRVKGSEVVIRPRNEDVERKVEELADYLDRSLPRAFTTEPPKRESKWISRKHGLRKLGA</sequence>
<organism evidence="3 4">
    <name type="scientific">candidate division MSBL1 archaeon SCGC-AAA259A05</name>
    <dbReference type="NCBI Taxonomy" id="1698259"/>
    <lineage>
        <taxon>Archaea</taxon>
        <taxon>Methanobacteriati</taxon>
        <taxon>Methanobacteriota</taxon>
        <taxon>candidate division MSBL1</taxon>
    </lineage>
</organism>
<accession>A0A133U9K5</accession>
<dbReference type="AlphaFoldDB" id="A0A133U9K5"/>
<dbReference type="SMART" id="SM00966">
    <property type="entry name" value="SpoVT_AbrB"/>
    <property type="match status" value="1"/>
</dbReference>
<feature type="domain" description="SpoVT-AbrB" evidence="2">
    <location>
        <begin position="5"/>
        <end position="50"/>
    </location>
</feature>
<dbReference type="Proteomes" id="UP000070163">
    <property type="component" value="Unassembled WGS sequence"/>
</dbReference>
<evidence type="ECO:0000259" key="2">
    <source>
        <dbReference type="PROSITE" id="PS51740"/>
    </source>
</evidence>
<dbReference type="Gene3D" id="2.10.260.10">
    <property type="match status" value="1"/>
</dbReference>
<evidence type="ECO:0000313" key="3">
    <source>
        <dbReference type="EMBL" id="KXA90873.1"/>
    </source>
</evidence>
<dbReference type="NCBIfam" id="TIGR01439">
    <property type="entry name" value="lp_hng_hel_AbrB"/>
    <property type="match status" value="1"/>
</dbReference>
<feature type="compositionally biased region" description="Basic residues" evidence="1">
    <location>
        <begin position="83"/>
        <end position="94"/>
    </location>
</feature>
<reference evidence="3 4" key="1">
    <citation type="journal article" date="2016" name="Sci. Rep.">
        <title>Metabolic traits of an uncultured archaeal lineage -MSBL1- from brine pools of the Red Sea.</title>
        <authorList>
            <person name="Mwirichia R."/>
            <person name="Alam I."/>
            <person name="Rashid M."/>
            <person name="Vinu M."/>
            <person name="Ba-Alawi W."/>
            <person name="Anthony Kamau A."/>
            <person name="Kamanda Ngugi D."/>
            <person name="Goker M."/>
            <person name="Klenk H.P."/>
            <person name="Bajic V."/>
            <person name="Stingl U."/>
        </authorList>
    </citation>
    <scope>NUCLEOTIDE SEQUENCE [LARGE SCALE GENOMIC DNA]</scope>
    <source>
        <strain evidence="3">SCGC-AAA259A05</strain>
    </source>
</reference>
<dbReference type="GO" id="GO:0003677">
    <property type="term" value="F:DNA binding"/>
    <property type="evidence" value="ECO:0007669"/>
    <property type="project" value="InterPro"/>
</dbReference>